<reference evidence="9" key="1">
    <citation type="submission" date="2020-11" db="EMBL/GenBank/DDBJ databases">
        <authorList>
            <person name="Tran Van P."/>
        </authorList>
    </citation>
    <scope>NUCLEOTIDE SEQUENCE</scope>
</reference>
<keyword evidence="2" id="KW-0547">Nucleotide-binding</keyword>
<evidence type="ECO:0000256" key="2">
    <source>
        <dbReference type="ARBA" id="ARBA00022741"/>
    </source>
</evidence>
<dbReference type="SUPFAM" id="SSF56112">
    <property type="entry name" value="Protein kinase-like (PK-like)"/>
    <property type="match status" value="1"/>
</dbReference>
<dbReference type="PROSITE" id="PS50011">
    <property type="entry name" value="PROTEIN_KINASE_DOM"/>
    <property type="match status" value="1"/>
</dbReference>
<proteinExistence type="inferred from homology"/>
<dbReference type="InterPro" id="IPR011009">
    <property type="entry name" value="Kinase-like_dom_sf"/>
</dbReference>
<dbReference type="GO" id="GO:0004694">
    <property type="term" value="F:eukaryotic translation initiation factor 2alpha kinase activity"/>
    <property type="evidence" value="ECO:0007669"/>
    <property type="project" value="TreeGrafter"/>
</dbReference>
<dbReference type="InterPro" id="IPR050339">
    <property type="entry name" value="CC_SR_Kinase"/>
</dbReference>
<dbReference type="AlphaFoldDB" id="A0A7R9LGE1"/>
<dbReference type="GO" id="GO:0005737">
    <property type="term" value="C:cytoplasm"/>
    <property type="evidence" value="ECO:0007669"/>
    <property type="project" value="TreeGrafter"/>
</dbReference>
<evidence type="ECO:0000256" key="4">
    <source>
        <dbReference type="ARBA" id="ARBA00022840"/>
    </source>
</evidence>
<dbReference type="Pfam" id="PF00069">
    <property type="entry name" value="Pkinase"/>
    <property type="match status" value="1"/>
</dbReference>
<dbReference type="Gene3D" id="1.10.510.10">
    <property type="entry name" value="Transferase(Phosphotransferase) domain 1"/>
    <property type="match status" value="1"/>
</dbReference>
<dbReference type="SUPFAM" id="SSF50985">
    <property type="entry name" value="RCC1/BLIP-II"/>
    <property type="match status" value="1"/>
</dbReference>
<keyword evidence="1" id="KW-0808">Transferase</keyword>
<evidence type="ECO:0000313" key="9">
    <source>
        <dbReference type="EMBL" id="CAD7639902.1"/>
    </source>
</evidence>
<dbReference type="Proteomes" id="UP000759131">
    <property type="component" value="Unassembled WGS sequence"/>
</dbReference>
<dbReference type="PANTHER" id="PTHR11042:SF91">
    <property type="entry name" value="EUKARYOTIC TRANSLATION INITIATION FACTOR 2-ALPHA KINASE"/>
    <property type="match status" value="1"/>
</dbReference>
<evidence type="ECO:0000256" key="5">
    <source>
        <dbReference type="ARBA" id="ARBA00037982"/>
    </source>
</evidence>
<dbReference type="GO" id="GO:0005524">
    <property type="term" value="F:ATP binding"/>
    <property type="evidence" value="ECO:0007669"/>
    <property type="project" value="UniProtKB-KW"/>
</dbReference>
<dbReference type="OrthoDB" id="6434949at2759"/>
<dbReference type="InterPro" id="IPR008271">
    <property type="entry name" value="Ser/Thr_kinase_AS"/>
</dbReference>
<gene>
    <name evidence="9" type="ORF">OSB1V03_LOCUS17963</name>
</gene>
<dbReference type="GO" id="GO:0005634">
    <property type="term" value="C:nucleus"/>
    <property type="evidence" value="ECO:0007669"/>
    <property type="project" value="TreeGrafter"/>
</dbReference>
<feature type="compositionally biased region" description="Acidic residues" evidence="7">
    <location>
        <begin position="223"/>
        <end position="235"/>
    </location>
</feature>
<dbReference type="SMART" id="SM00220">
    <property type="entry name" value="S_TKc"/>
    <property type="match status" value="1"/>
</dbReference>
<evidence type="ECO:0000256" key="1">
    <source>
        <dbReference type="ARBA" id="ARBA00022679"/>
    </source>
</evidence>
<dbReference type="Gene3D" id="3.30.200.20">
    <property type="entry name" value="Phosphorylase Kinase, domain 1"/>
    <property type="match status" value="1"/>
</dbReference>
<evidence type="ECO:0000256" key="6">
    <source>
        <dbReference type="PROSITE-ProRule" id="PRU00235"/>
    </source>
</evidence>
<dbReference type="PROSITE" id="PS00108">
    <property type="entry name" value="PROTEIN_KINASE_ST"/>
    <property type="match status" value="1"/>
</dbReference>
<feature type="non-terminal residue" evidence="9">
    <location>
        <position position="631"/>
    </location>
</feature>
<keyword evidence="3" id="KW-0418">Kinase</keyword>
<dbReference type="InterPro" id="IPR009091">
    <property type="entry name" value="RCC1/BLIP-II"/>
</dbReference>
<protein>
    <recommendedName>
        <fullName evidence="8">Protein kinase domain-containing protein</fullName>
    </recommendedName>
</protein>
<dbReference type="PROSITE" id="PS50012">
    <property type="entry name" value="RCC1_3"/>
    <property type="match status" value="1"/>
</dbReference>
<dbReference type="Pfam" id="PF00415">
    <property type="entry name" value="RCC1"/>
    <property type="match status" value="1"/>
</dbReference>
<evidence type="ECO:0000259" key="8">
    <source>
        <dbReference type="PROSITE" id="PS50011"/>
    </source>
</evidence>
<evidence type="ECO:0000256" key="7">
    <source>
        <dbReference type="SAM" id="MobiDB-lite"/>
    </source>
</evidence>
<sequence>QDMKLIGDTFKLDALHKIRQFVSQGFNQMVRQIKTGNSLTSPLSLPTLGSLSAQSMASSDGSVEKSSYFRNEFIDLGLIEKGGFGIVKKAKYRFDDCIYAVKIIKFNLKSATDFKKIIREVHLYANLSSHPNVVGYKNAWIENWSPHEDKKPLVKHMKTSASHSMREQTESSDEEIDITSNVTENDMSIRFEETSKSGIRIESSVETVERKTTTRISGKVIESEEEVSDEDDDNSNDWIVGEKWTASRQTVVKRKKTQSISSPTLVNEASFEYRNSYEVQSYKKRVIPQNKVENFESNANPFISTQIGAILYIQMELCKQNLKSWIRERNDTVFKRFDTNSNYILNEEDIKTVKNIFRQILKGVEYIHSQHLIHRDLKPQNILFSSDGSKVKIGDFGLATIHNSKDISVDCIANTAQSTAGDTHEHTGGIGTSIYAAPEQKVIHPDKSYDQKSDLYSLGIILFELFYPLSTDMEKVKCVSNMTKKRQLPPTLTTCHPNVHKVILDLTHPNPALRPNATQAEVGSDAIVTNDGLMTDTRGYEFLLTDRLKMGSIHRWLIFSCCKESLLSNVRLFTVFGCSGGEAIAVTKDDEMYALGSNCSLCLGLGDTVGTFEPRRVDLMSKKSVIKIAAG</sequence>
<dbReference type="PANTHER" id="PTHR11042">
    <property type="entry name" value="EUKARYOTIC TRANSLATION INITIATION FACTOR 2-ALPHA KINASE EIF2-ALPHA KINASE -RELATED"/>
    <property type="match status" value="1"/>
</dbReference>
<feature type="domain" description="Protein kinase" evidence="8">
    <location>
        <begin position="73"/>
        <end position="528"/>
    </location>
</feature>
<feature type="repeat" description="RCC1" evidence="6">
    <location>
        <begin position="590"/>
        <end position="631"/>
    </location>
</feature>
<name>A0A7R9LGE1_9ACAR</name>
<keyword evidence="4" id="KW-0067">ATP-binding</keyword>
<dbReference type="EMBL" id="OC877278">
    <property type="protein sequence ID" value="CAD7639902.1"/>
    <property type="molecule type" value="Genomic_DNA"/>
</dbReference>
<accession>A0A7R9LGE1</accession>
<organism evidence="9">
    <name type="scientific">Medioppia subpectinata</name>
    <dbReference type="NCBI Taxonomy" id="1979941"/>
    <lineage>
        <taxon>Eukaryota</taxon>
        <taxon>Metazoa</taxon>
        <taxon>Ecdysozoa</taxon>
        <taxon>Arthropoda</taxon>
        <taxon>Chelicerata</taxon>
        <taxon>Arachnida</taxon>
        <taxon>Acari</taxon>
        <taxon>Acariformes</taxon>
        <taxon>Sarcoptiformes</taxon>
        <taxon>Oribatida</taxon>
        <taxon>Brachypylina</taxon>
        <taxon>Oppioidea</taxon>
        <taxon>Oppiidae</taxon>
        <taxon>Medioppia</taxon>
    </lineage>
</organism>
<dbReference type="InterPro" id="IPR000719">
    <property type="entry name" value="Prot_kinase_dom"/>
</dbReference>
<feature type="region of interest" description="Disordered" evidence="7">
    <location>
        <begin position="205"/>
        <end position="235"/>
    </location>
</feature>
<keyword evidence="10" id="KW-1185">Reference proteome</keyword>
<dbReference type="EMBL" id="CAJPIZ010022703">
    <property type="protein sequence ID" value="CAG2118011.1"/>
    <property type="molecule type" value="Genomic_DNA"/>
</dbReference>
<feature type="non-terminal residue" evidence="9">
    <location>
        <position position="1"/>
    </location>
</feature>
<comment type="similarity">
    <text evidence="5">Belongs to the protein kinase superfamily. Ser/Thr protein kinase family. GCN2 subfamily.</text>
</comment>
<dbReference type="Gene3D" id="2.130.10.30">
    <property type="entry name" value="Regulator of chromosome condensation 1/beta-lactamase-inhibitor protein II"/>
    <property type="match status" value="1"/>
</dbReference>
<evidence type="ECO:0000313" key="10">
    <source>
        <dbReference type="Proteomes" id="UP000759131"/>
    </source>
</evidence>
<dbReference type="InterPro" id="IPR000408">
    <property type="entry name" value="Reg_chr_condens"/>
</dbReference>
<evidence type="ECO:0000256" key="3">
    <source>
        <dbReference type="ARBA" id="ARBA00022777"/>
    </source>
</evidence>